<organism evidence="1 2">
    <name type="scientific">Jejuia pallidilutea</name>
    <dbReference type="NCBI Taxonomy" id="504487"/>
    <lineage>
        <taxon>Bacteria</taxon>
        <taxon>Pseudomonadati</taxon>
        <taxon>Bacteroidota</taxon>
        <taxon>Flavobacteriia</taxon>
        <taxon>Flavobacteriales</taxon>
        <taxon>Flavobacteriaceae</taxon>
        <taxon>Jejuia</taxon>
    </lineage>
</organism>
<accession>A0A362XCE4</accession>
<sequence length="207" mass="23895">MKKLLLIIIAINLLYCKGKAFDENQKVKYYPSEKYFESNGVVEIDLYNPNINFKKIYRRVNELHVNDSTPYFEITHDDTLRRIMPLRNDWGHGSSYNILGISKDSIWKENGYPITELYKLLKKHYENCGKNPQYSISAEKAWVEVELDTNATGSDLEKALLNLTNIFDKLNRTHADTLELKVGLSYFSQIPPPPPPPKDAENINIGI</sequence>
<proteinExistence type="predicted"/>
<protein>
    <submittedName>
        <fullName evidence="1">Uncharacterized protein</fullName>
    </submittedName>
</protein>
<gene>
    <name evidence="1" type="ORF">CLV33_105322</name>
</gene>
<name>A0A362XCE4_9FLAO</name>
<dbReference type="Proteomes" id="UP000251545">
    <property type="component" value="Unassembled WGS sequence"/>
</dbReference>
<comment type="caution">
    <text evidence="1">The sequence shown here is derived from an EMBL/GenBank/DDBJ whole genome shotgun (WGS) entry which is preliminary data.</text>
</comment>
<evidence type="ECO:0000313" key="2">
    <source>
        <dbReference type="Proteomes" id="UP000251545"/>
    </source>
</evidence>
<reference evidence="1 2" key="1">
    <citation type="submission" date="2018-02" db="EMBL/GenBank/DDBJ databases">
        <title>Genomic Encyclopedia of Archaeal and Bacterial Type Strains, Phase II (KMG-II): from individual species to whole genera.</title>
        <authorList>
            <person name="Goeker M."/>
        </authorList>
    </citation>
    <scope>NUCLEOTIDE SEQUENCE [LARGE SCALE GENOMIC DNA]</scope>
    <source>
        <strain evidence="1 2">DSM 21165</strain>
    </source>
</reference>
<evidence type="ECO:0000313" key="1">
    <source>
        <dbReference type="EMBL" id="PQV48462.1"/>
    </source>
</evidence>
<dbReference type="AlphaFoldDB" id="A0A362XCE4"/>
<dbReference type="EMBL" id="PVEO01000005">
    <property type="protein sequence ID" value="PQV48462.1"/>
    <property type="molecule type" value="Genomic_DNA"/>
</dbReference>